<gene>
    <name evidence="1" type="ORF">GSY69_04885</name>
</gene>
<dbReference type="InterPro" id="IPR034660">
    <property type="entry name" value="DinB/YfiT-like"/>
</dbReference>
<sequence length="173" mass="19284">MTAEPGNSQDVRELLLDYFEFYRRTVEEKVRGLQPSELYASQLPSGWTPAGLVNHLAHMERRWFRWAFLAEQIDDPFGDREGGVRAGPMVNPDQDIDDLLAALHAAGADSRAIVRAHALDEWAAPGGRFADADSVAQLHWIMLHVLQEYARHAGHLDIACELRAANRGDTGEA</sequence>
<evidence type="ECO:0000313" key="2">
    <source>
        <dbReference type="Proteomes" id="UP000469215"/>
    </source>
</evidence>
<dbReference type="InterPro" id="IPR007061">
    <property type="entry name" value="MST-like"/>
</dbReference>
<dbReference type="RefSeq" id="WP_160952756.1">
    <property type="nucleotide sequence ID" value="NZ_WWEQ01000014.1"/>
</dbReference>
<accession>A0A6N9H5W7</accession>
<protein>
    <submittedName>
        <fullName evidence="1">DUF664 domain-containing protein</fullName>
    </submittedName>
</protein>
<dbReference type="Proteomes" id="UP000469215">
    <property type="component" value="Unassembled WGS sequence"/>
</dbReference>
<reference evidence="1 2" key="1">
    <citation type="submission" date="2020-01" db="EMBL/GenBank/DDBJ databases">
        <authorList>
            <person name="Deng T."/>
        </authorList>
    </citation>
    <scope>NUCLEOTIDE SEQUENCE [LARGE SCALE GENOMIC DNA]</scope>
    <source>
        <strain evidence="1 2">5221</strain>
    </source>
</reference>
<keyword evidence="2" id="KW-1185">Reference proteome</keyword>
<evidence type="ECO:0000313" key="1">
    <source>
        <dbReference type="EMBL" id="MYM19323.1"/>
    </source>
</evidence>
<dbReference type="Pfam" id="PF04978">
    <property type="entry name" value="MST"/>
    <property type="match status" value="1"/>
</dbReference>
<dbReference type="EMBL" id="WWEQ01000014">
    <property type="protein sequence ID" value="MYM19323.1"/>
    <property type="molecule type" value="Genomic_DNA"/>
</dbReference>
<dbReference type="AlphaFoldDB" id="A0A6N9H5W7"/>
<dbReference type="Gene3D" id="1.20.120.450">
    <property type="entry name" value="dinb family like domain"/>
    <property type="match status" value="1"/>
</dbReference>
<proteinExistence type="predicted"/>
<comment type="caution">
    <text evidence="1">The sequence shown here is derived from an EMBL/GenBank/DDBJ whole genome shotgun (WGS) entry which is preliminary data.</text>
</comment>
<name>A0A6N9H5W7_9MICO</name>
<organism evidence="1 2">
    <name type="scientific">Brevibacterium rongguiense</name>
    <dbReference type="NCBI Taxonomy" id="2695267"/>
    <lineage>
        <taxon>Bacteria</taxon>
        <taxon>Bacillati</taxon>
        <taxon>Actinomycetota</taxon>
        <taxon>Actinomycetes</taxon>
        <taxon>Micrococcales</taxon>
        <taxon>Brevibacteriaceae</taxon>
        <taxon>Brevibacterium</taxon>
    </lineage>
</organism>
<dbReference type="SUPFAM" id="SSF109854">
    <property type="entry name" value="DinB/YfiT-like putative metalloenzymes"/>
    <property type="match status" value="1"/>
</dbReference>